<proteinExistence type="predicted"/>
<dbReference type="InterPro" id="IPR027417">
    <property type="entry name" value="P-loop_NTPase"/>
</dbReference>
<dbReference type="SUPFAM" id="SSF52540">
    <property type="entry name" value="P-loop containing nucleoside triphosphate hydrolases"/>
    <property type="match status" value="1"/>
</dbReference>
<dbReference type="AlphaFoldDB" id="A0A7S4SMH6"/>
<dbReference type="Pfam" id="PF17784">
    <property type="entry name" value="Sulfotransfer_4"/>
    <property type="match status" value="1"/>
</dbReference>
<evidence type="ECO:0008006" key="2">
    <source>
        <dbReference type="Google" id="ProtNLM"/>
    </source>
</evidence>
<dbReference type="PANTHER" id="PTHR36978">
    <property type="entry name" value="P-LOOP CONTAINING NUCLEOTIDE TRIPHOSPHATE HYDROLASE"/>
    <property type="match status" value="1"/>
</dbReference>
<gene>
    <name evidence="1" type="ORF">AMON00008_LOCUS52607</name>
</gene>
<dbReference type="Gene3D" id="3.40.50.300">
    <property type="entry name" value="P-loop containing nucleotide triphosphate hydrolases"/>
    <property type="match status" value="1"/>
</dbReference>
<accession>A0A7S4SMH6</accession>
<reference evidence="1" key="1">
    <citation type="submission" date="2021-01" db="EMBL/GenBank/DDBJ databases">
        <authorList>
            <person name="Corre E."/>
            <person name="Pelletier E."/>
            <person name="Niang G."/>
            <person name="Scheremetjew M."/>
            <person name="Finn R."/>
            <person name="Kale V."/>
            <person name="Holt S."/>
            <person name="Cochrane G."/>
            <person name="Meng A."/>
            <person name="Brown T."/>
            <person name="Cohen L."/>
        </authorList>
    </citation>
    <scope>NUCLEOTIDE SEQUENCE</scope>
    <source>
        <strain evidence="1">CCMP3105</strain>
    </source>
</reference>
<name>A0A7S4SMH6_9DINO</name>
<organism evidence="1">
    <name type="scientific">Alexandrium monilatum</name>
    <dbReference type="NCBI Taxonomy" id="311494"/>
    <lineage>
        <taxon>Eukaryota</taxon>
        <taxon>Sar</taxon>
        <taxon>Alveolata</taxon>
        <taxon>Dinophyceae</taxon>
        <taxon>Gonyaulacales</taxon>
        <taxon>Pyrocystaceae</taxon>
        <taxon>Alexandrium</taxon>
    </lineage>
</organism>
<dbReference type="PANTHER" id="PTHR36978:SF4">
    <property type="entry name" value="P-LOOP CONTAINING NUCLEOSIDE TRIPHOSPHATE HYDROLASE PROTEIN"/>
    <property type="match status" value="1"/>
</dbReference>
<dbReference type="InterPro" id="IPR040632">
    <property type="entry name" value="Sulfotransfer_4"/>
</dbReference>
<protein>
    <recommendedName>
        <fullName evidence="2">Sulfotransferase</fullName>
    </recommendedName>
</protein>
<sequence length="125" mass="14546">MPQVKFDCDIYTDDPLPDMVDRCKQGYESHIMKVRQAIPKERLLVYNVKEGWGPLCSFLGLPVPSVPFPHNNQFATFLKEQRLKRRLNQHLPRVCFAMVPLALLASERVRGWLRRTILAKKDALE</sequence>
<evidence type="ECO:0000313" key="1">
    <source>
        <dbReference type="EMBL" id="CAE4650350.1"/>
    </source>
</evidence>
<dbReference type="EMBL" id="HBNR01074097">
    <property type="protein sequence ID" value="CAE4650350.1"/>
    <property type="molecule type" value="Transcribed_RNA"/>
</dbReference>